<dbReference type="PANTHER" id="PTHR24180">
    <property type="entry name" value="CYCLIN-DEPENDENT KINASE INHIBITOR 2C-RELATED"/>
    <property type="match status" value="1"/>
</dbReference>
<accession>W2YJC8</accession>
<dbReference type="InterPro" id="IPR036770">
    <property type="entry name" value="Ankyrin_rpt-contain_sf"/>
</dbReference>
<dbReference type="SUPFAM" id="SSF48403">
    <property type="entry name" value="Ankyrin repeat"/>
    <property type="match status" value="1"/>
</dbReference>
<comment type="caution">
    <text evidence="3">The sequence shown here is derived from an EMBL/GenBank/DDBJ whole genome shotgun (WGS) entry which is preliminary data.</text>
</comment>
<name>W2YJC8_PHYNI</name>
<protein>
    <submittedName>
        <fullName evidence="3">Uncharacterized protein</fullName>
    </submittedName>
</protein>
<evidence type="ECO:0000313" key="3">
    <source>
        <dbReference type="EMBL" id="ETP35031.1"/>
    </source>
</evidence>
<keyword evidence="1" id="KW-0677">Repeat</keyword>
<organism evidence="3 4">
    <name type="scientific">Phytophthora nicotianae P10297</name>
    <dbReference type="NCBI Taxonomy" id="1317064"/>
    <lineage>
        <taxon>Eukaryota</taxon>
        <taxon>Sar</taxon>
        <taxon>Stramenopiles</taxon>
        <taxon>Oomycota</taxon>
        <taxon>Peronosporomycetes</taxon>
        <taxon>Peronosporales</taxon>
        <taxon>Peronosporaceae</taxon>
        <taxon>Phytophthora</taxon>
    </lineage>
</organism>
<sequence length="289" mass="32311">MGNAVWDSIVEGMDAIQWSDSSQKNFSNRRIIKGGIRKFADSAMKEEGEESERDELKATWEAYDKEDSDEVKEIIGRKSDLNDELRDSTDITAARRSLRFYGKKRAESDNNKLHWFGKLMHQTFNFLQPQMALIETDATAKAKMVKLLLSKGVNTTATDEDGSSALHVVAKMATSSWLAAPHFAVCFGTSRMITLLLNRGVRTDACDKDGNNPLTYMTAAQQRDLIDEIITIAQLLCSQGSKPKTSGACLRNHTGELLAVLEYRHKCYLLLMLIPSEVIKAEKPPSPFT</sequence>
<dbReference type="InterPro" id="IPR051637">
    <property type="entry name" value="Ank_repeat_dom-contain_49"/>
</dbReference>
<dbReference type="AlphaFoldDB" id="W2YJC8"/>
<gene>
    <name evidence="3" type="ORF">F442_16722</name>
</gene>
<dbReference type="PANTHER" id="PTHR24180:SF45">
    <property type="entry name" value="POLY [ADP-RIBOSE] POLYMERASE TANKYRASE"/>
    <property type="match status" value="1"/>
</dbReference>
<keyword evidence="2" id="KW-0040">ANK repeat</keyword>
<evidence type="ECO:0000313" key="4">
    <source>
        <dbReference type="Proteomes" id="UP000018948"/>
    </source>
</evidence>
<dbReference type="EMBL" id="ANIY01003543">
    <property type="protein sequence ID" value="ETP35031.1"/>
    <property type="molecule type" value="Genomic_DNA"/>
</dbReference>
<dbReference type="Gene3D" id="1.25.40.20">
    <property type="entry name" value="Ankyrin repeat-containing domain"/>
    <property type="match status" value="2"/>
</dbReference>
<dbReference type="Proteomes" id="UP000018948">
    <property type="component" value="Unassembled WGS sequence"/>
</dbReference>
<evidence type="ECO:0000256" key="2">
    <source>
        <dbReference type="ARBA" id="ARBA00023043"/>
    </source>
</evidence>
<evidence type="ECO:0000256" key="1">
    <source>
        <dbReference type="ARBA" id="ARBA00022737"/>
    </source>
</evidence>
<proteinExistence type="predicted"/>
<reference evidence="3 4" key="1">
    <citation type="submission" date="2013-11" db="EMBL/GenBank/DDBJ databases">
        <title>The Genome Sequence of Phytophthora parasitica P10297.</title>
        <authorList>
            <consortium name="The Broad Institute Genomics Platform"/>
            <person name="Russ C."/>
            <person name="Tyler B."/>
            <person name="Panabieres F."/>
            <person name="Shan W."/>
            <person name="Tripathy S."/>
            <person name="Grunwald N."/>
            <person name="Machado M."/>
            <person name="Johnson C.S."/>
            <person name="Walker B."/>
            <person name="Young S.K."/>
            <person name="Zeng Q."/>
            <person name="Gargeya S."/>
            <person name="Fitzgerald M."/>
            <person name="Haas B."/>
            <person name="Abouelleil A."/>
            <person name="Allen A.W."/>
            <person name="Alvarado L."/>
            <person name="Arachchi H.M."/>
            <person name="Berlin A.M."/>
            <person name="Chapman S.B."/>
            <person name="Gainer-Dewar J."/>
            <person name="Goldberg J."/>
            <person name="Griggs A."/>
            <person name="Gujja S."/>
            <person name="Hansen M."/>
            <person name="Howarth C."/>
            <person name="Imamovic A."/>
            <person name="Ireland A."/>
            <person name="Larimer J."/>
            <person name="McCowan C."/>
            <person name="Murphy C."/>
            <person name="Pearson M."/>
            <person name="Poon T.W."/>
            <person name="Priest M."/>
            <person name="Roberts A."/>
            <person name="Saif S."/>
            <person name="Shea T."/>
            <person name="Sisk P."/>
            <person name="Sykes S."/>
            <person name="Wortman J."/>
            <person name="Nusbaum C."/>
            <person name="Birren B."/>
        </authorList>
    </citation>
    <scope>NUCLEOTIDE SEQUENCE [LARGE SCALE GENOMIC DNA]</scope>
    <source>
        <strain evidence="3 4">P10297</strain>
    </source>
</reference>